<evidence type="ECO:0000313" key="1">
    <source>
        <dbReference type="EMBL" id="RVV98855.1"/>
    </source>
</evidence>
<dbReference type="InterPro" id="IPR029044">
    <property type="entry name" value="Nucleotide-diphossugar_trans"/>
</dbReference>
<sequence length="319" mass="35155">MTSAPVSGEGSAGGADAGDPGGASLAAIFVVEGDKLAAQSMLFVSAFRRHAGAEIRLIAYLPRAAGAPPPELPDDLLGLYADLGVETRELPQPDGFWDKPYPHGNKIFAAAAPREVEATFFFDTDTILCRDPGLPGLMKPGKISAVPEGVPSWGHDSDRWPRAYDHFGLPVPDTRVTLTRGRRIDYVPYFNAGFLGFWDGAVAGPRLADIWRDTAQEIDRNLRIGQKRPWLDQIALPIACERAGIGYNVLRQNYNYSVSDRPVKDRGDRTIVMHYHELKHGAPWPEFRQAQRHLDAQLPPSARTRLAQRFGEYWCGTPA</sequence>
<dbReference type="SUPFAM" id="SSF53448">
    <property type="entry name" value="Nucleotide-diphospho-sugar transferases"/>
    <property type="match status" value="1"/>
</dbReference>
<proteinExistence type="predicted"/>
<dbReference type="AlphaFoldDB" id="A0A438AJS5"/>
<reference evidence="1 2" key="1">
    <citation type="submission" date="2018-11" db="EMBL/GenBank/DDBJ databases">
        <title>Mesobaculum littorinae gen. nov., sp. nov., isolated from Littorina scabra that represents a novel genus of the order Rhodobacteraceae.</title>
        <authorList>
            <person name="Li F."/>
        </authorList>
    </citation>
    <scope>NUCLEOTIDE SEQUENCE [LARGE SCALE GENOMIC DNA]</scope>
    <source>
        <strain evidence="1 2">M0103</strain>
    </source>
</reference>
<name>A0A438AJS5_9RHOB</name>
<dbReference type="EMBL" id="RQXX01000002">
    <property type="protein sequence ID" value="RVV98855.1"/>
    <property type="molecule type" value="Genomic_DNA"/>
</dbReference>
<dbReference type="RefSeq" id="WP_127906089.1">
    <property type="nucleotide sequence ID" value="NZ_RQXX01000002.1"/>
</dbReference>
<evidence type="ECO:0000313" key="2">
    <source>
        <dbReference type="Proteomes" id="UP000285908"/>
    </source>
</evidence>
<gene>
    <name evidence="1" type="ORF">EKE94_08160</name>
</gene>
<accession>A0A438AJS5</accession>
<dbReference type="Proteomes" id="UP000285908">
    <property type="component" value="Unassembled WGS sequence"/>
</dbReference>
<dbReference type="OrthoDB" id="7648032at2"/>
<comment type="caution">
    <text evidence="1">The sequence shown here is derived from an EMBL/GenBank/DDBJ whole genome shotgun (WGS) entry which is preliminary data.</text>
</comment>
<organism evidence="1 2">
    <name type="scientific">Mesobaculum littorinae</name>
    <dbReference type="NCBI Taxonomy" id="2486419"/>
    <lineage>
        <taxon>Bacteria</taxon>
        <taxon>Pseudomonadati</taxon>
        <taxon>Pseudomonadota</taxon>
        <taxon>Alphaproteobacteria</taxon>
        <taxon>Rhodobacterales</taxon>
        <taxon>Roseobacteraceae</taxon>
        <taxon>Mesobaculum</taxon>
    </lineage>
</organism>
<keyword evidence="2" id="KW-1185">Reference proteome</keyword>
<protein>
    <submittedName>
        <fullName evidence="1">Uncharacterized protein</fullName>
    </submittedName>
</protein>